<dbReference type="InterPro" id="IPR007822">
    <property type="entry name" value="LANC-like"/>
</dbReference>
<dbReference type="OrthoDB" id="9148343at2"/>
<dbReference type="Gene3D" id="1.50.10.10">
    <property type="match status" value="1"/>
</dbReference>
<gene>
    <name evidence="3" type="ORF">SAMN05421759_11116</name>
</gene>
<evidence type="ECO:0000256" key="2">
    <source>
        <dbReference type="SAM" id="MobiDB-lite"/>
    </source>
</evidence>
<feature type="binding site" evidence="1">
    <location>
        <position position="688"/>
    </location>
    <ligand>
        <name>Zn(2+)</name>
        <dbReference type="ChEBI" id="CHEBI:29105"/>
    </ligand>
</feature>
<protein>
    <submittedName>
        <fullName evidence="3">Lanthionine synthetase C-like protein</fullName>
    </submittedName>
</protein>
<evidence type="ECO:0000313" key="4">
    <source>
        <dbReference type="Proteomes" id="UP000186684"/>
    </source>
</evidence>
<dbReference type="Pfam" id="PF05147">
    <property type="entry name" value="LANC_like"/>
    <property type="match status" value="1"/>
</dbReference>
<dbReference type="GO" id="GO:0046872">
    <property type="term" value="F:metal ion binding"/>
    <property type="evidence" value="ECO:0007669"/>
    <property type="project" value="UniProtKB-KW"/>
</dbReference>
<dbReference type="SMART" id="SM01260">
    <property type="entry name" value="LANC_like"/>
    <property type="match status" value="1"/>
</dbReference>
<dbReference type="GO" id="GO:0031179">
    <property type="term" value="P:peptide modification"/>
    <property type="evidence" value="ECO:0007669"/>
    <property type="project" value="InterPro"/>
</dbReference>
<proteinExistence type="predicted"/>
<dbReference type="EMBL" id="FTOQ01000011">
    <property type="protein sequence ID" value="SIT03197.1"/>
    <property type="molecule type" value="Genomic_DNA"/>
</dbReference>
<dbReference type="PRINTS" id="PR01950">
    <property type="entry name" value="LANCSUPER"/>
</dbReference>
<dbReference type="InterPro" id="IPR012341">
    <property type="entry name" value="6hp_glycosidase-like_sf"/>
</dbReference>
<accession>A0A1N7NXX1</accession>
<dbReference type="SUPFAM" id="SSF158745">
    <property type="entry name" value="LanC-like"/>
    <property type="match status" value="1"/>
</dbReference>
<feature type="binding site" evidence="1">
    <location>
        <position position="740"/>
    </location>
    <ligand>
        <name>Zn(2+)</name>
        <dbReference type="ChEBI" id="CHEBI:29105"/>
    </ligand>
</feature>
<feature type="region of interest" description="Disordered" evidence="2">
    <location>
        <begin position="62"/>
        <end position="85"/>
    </location>
</feature>
<keyword evidence="4" id="KW-1185">Reference proteome</keyword>
<dbReference type="Proteomes" id="UP000186684">
    <property type="component" value="Unassembled WGS sequence"/>
</dbReference>
<keyword evidence="1" id="KW-0479">Metal-binding</keyword>
<feature type="region of interest" description="Disordered" evidence="2">
    <location>
        <begin position="820"/>
        <end position="848"/>
    </location>
</feature>
<feature type="binding site" evidence="1">
    <location>
        <position position="741"/>
    </location>
    <ligand>
        <name>Zn(2+)</name>
        <dbReference type="ChEBI" id="CHEBI:29105"/>
    </ligand>
</feature>
<evidence type="ECO:0000256" key="1">
    <source>
        <dbReference type="PIRSR" id="PIRSR607822-1"/>
    </source>
</evidence>
<dbReference type="InterPro" id="IPR040871">
    <property type="entry name" value="HopA1"/>
</dbReference>
<sequence>MADLDPLPRAPDAASLAARTAAIDPDMRARLTRLFEATEIVTPMQARFADMTVPAAVTEADAATAAQPNGGRTGATPRGGPDWAAPKPWVGRTSPPDPTASAHPLADALWGVYYNEGYARVFGGTAQRPTHVTQPNTEFIGRFGASLTPQQGWNQGWTIFQADANGAVHVRKGECYIQVAPGRFTLRDGAQMTVGATVDIITDLFSSAWQPGFLYWNGGRPLSDYDSASLLRIYFNPTADAAPTLVAAIIASLDGYGIPFRIKTLADPAGYDRTDCTVLYSPRRYAALVQHLVIGAAADLLGADAATPLFTRELAPGIGLADDPADGQSFGQSRCRLMAAGVLDAWMKGLTDPEARLTAVARRFAMAGLDIAVPHLGRGRSADAEVRPAFTATSGTIRLVARPGSIPPATDPKSAADAYIEAAGVIGRQLARDAIWDGDRAGWTGWAMSFVDGGFRPAQRGMGPLLYDGTAGVAFFLAELAARGGDAIIADAARGAIRSVAASAENFEGRGLYTGTTGMGLAMIHGGERLDMPELVEDGISLIGRVTDADFEPLDFDYLGGRAGVIVALIDVARRYDRPDLAETALAIARTLAADGVRDVHGLSWQSAIPSANNLLGLGHGAAGPAAALIEAAGIDGDTSLRAAGEAALAYERAWFDPAQQAWPDFRIDTTQGQTRENHVPVYAPTWCNGSVGIAASRLRLLELLPDDPQLLQEVNAGLQHMSAYLTGPIPSNARDFCLCHGTVGAAETVLLAGEILKRDDVALVAHQVGRWVIDSYINPDIPLPCGVQQTGEAPGLMMGLSGIGHFLLRLADPAATPSALILRPPRSKPATEQKPKATRKAQTRKKE</sequence>
<feature type="compositionally biased region" description="Basic residues" evidence="2">
    <location>
        <begin position="837"/>
        <end position="848"/>
    </location>
</feature>
<dbReference type="Pfam" id="PF17914">
    <property type="entry name" value="HopA1"/>
    <property type="match status" value="1"/>
</dbReference>
<dbReference type="GO" id="GO:0005975">
    <property type="term" value="P:carbohydrate metabolic process"/>
    <property type="evidence" value="ECO:0007669"/>
    <property type="project" value="InterPro"/>
</dbReference>
<keyword evidence="1" id="KW-0862">Zinc</keyword>
<evidence type="ECO:0000313" key="3">
    <source>
        <dbReference type="EMBL" id="SIT03197.1"/>
    </source>
</evidence>
<dbReference type="STRING" id="633194.SAMN05421759_11116"/>
<organism evidence="3 4">
    <name type="scientific">Roseivivax lentus</name>
    <dbReference type="NCBI Taxonomy" id="633194"/>
    <lineage>
        <taxon>Bacteria</taxon>
        <taxon>Pseudomonadati</taxon>
        <taxon>Pseudomonadota</taxon>
        <taxon>Alphaproteobacteria</taxon>
        <taxon>Rhodobacterales</taxon>
        <taxon>Roseobacteraceae</taxon>
        <taxon>Roseivivax</taxon>
    </lineage>
</organism>
<dbReference type="AlphaFoldDB" id="A0A1N7NXX1"/>
<dbReference type="PRINTS" id="PR01955">
    <property type="entry name" value="LANCFRANKIA"/>
</dbReference>
<name>A0A1N7NXX1_9RHOB</name>
<dbReference type="RefSeq" id="WP_076449290.1">
    <property type="nucleotide sequence ID" value="NZ_FTOQ01000011.1"/>
</dbReference>
<reference evidence="4" key="1">
    <citation type="submission" date="2017-01" db="EMBL/GenBank/DDBJ databases">
        <authorList>
            <person name="Varghese N."/>
            <person name="Submissions S."/>
        </authorList>
    </citation>
    <scope>NUCLEOTIDE SEQUENCE [LARGE SCALE GENOMIC DNA]</scope>
    <source>
        <strain evidence="4">DSM 29430</strain>
    </source>
</reference>